<reference evidence="1 2" key="1">
    <citation type="journal article" date="2018" name="Proc. R. Soc. B">
        <title>A non-coding region near Follistatin controls head colour polymorphism in the Gouldian finch.</title>
        <authorList>
            <person name="Toomey M.B."/>
            <person name="Marques C.I."/>
            <person name="Andrade P."/>
            <person name="Araujo P.M."/>
            <person name="Sabatino S."/>
            <person name="Gazda M.A."/>
            <person name="Afonso S."/>
            <person name="Lopes R.J."/>
            <person name="Corbo J.C."/>
            <person name="Carneiro M."/>
        </authorList>
    </citation>
    <scope>NUCLEOTIDE SEQUENCE [LARGE SCALE GENOMIC DNA]</scope>
    <source>
        <strain evidence="1">Red01</strain>
        <tissue evidence="1">Muscle</tissue>
    </source>
</reference>
<organism evidence="1 2">
    <name type="scientific">Chloebia gouldiae</name>
    <name type="common">Gouldian finch</name>
    <name type="synonym">Erythrura gouldiae</name>
    <dbReference type="NCBI Taxonomy" id="44316"/>
    <lineage>
        <taxon>Eukaryota</taxon>
        <taxon>Metazoa</taxon>
        <taxon>Chordata</taxon>
        <taxon>Craniata</taxon>
        <taxon>Vertebrata</taxon>
        <taxon>Euteleostomi</taxon>
        <taxon>Archelosauria</taxon>
        <taxon>Archosauria</taxon>
        <taxon>Dinosauria</taxon>
        <taxon>Saurischia</taxon>
        <taxon>Theropoda</taxon>
        <taxon>Coelurosauria</taxon>
        <taxon>Aves</taxon>
        <taxon>Neognathae</taxon>
        <taxon>Neoaves</taxon>
        <taxon>Telluraves</taxon>
        <taxon>Australaves</taxon>
        <taxon>Passeriformes</taxon>
        <taxon>Passeroidea</taxon>
        <taxon>Passeridae</taxon>
        <taxon>Chloebia</taxon>
    </lineage>
</organism>
<name>A0A3L8SFF1_CHLGU</name>
<dbReference type="Proteomes" id="UP000276834">
    <property type="component" value="Unassembled WGS sequence"/>
</dbReference>
<proteinExistence type="predicted"/>
<evidence type="ECO:0000313" key="1">
    <source>
        <dbReference type="EMBL" id="RLW01178.1"/>
    </source>
</evidence>
<evidence type="ECO:0000313" key="2">
    <source>
        <dbReference type="Proteomes" id="UP000276834"/>
    </source>
</evidence>
<keyword evidence="2" id="KW-1185">Reference proteome</keyword>
<protein>
    <submittedName>
        <fullName evidence="1">Uncharacterized protein</fullName>
    </submittedName>
</protein>
<sequence length="110" mass="12778">MGPVGLRDVHSCSQGQRQKFTDNNYCQWLWEQSLLEEKNKPVGSLKIALKRETVRKMNPAVYSIVYLPEYGKRPNELSEMVSAMLKKGRTELEGRSCFKAGFFISLYERR</sequence>
<comment type="caution">
    <text evidence="1">The sequence shown here is derived from an EMBL/GenBank/DDBJ whole genome shotgun (WGS) entry which is preliminary data.</text>
</comment>
<dbReference type="EMBL" id="QUSF01000023">
    <property type="protein sequence ID" value="RLW01178.1"/>
    <property type="molecule type" value="Genomic_DNA"/>
</dbReference>
<dbReference type="OrthoDB" id="10266906at2759"/>
<dbReference type="AlphaFoldDB" id="A0A3L8SFF1"/>
<accession>A0A3L8SFF1</accession>
<gene>
    <name evidence="1" type="ORF">DV515_00008245</name>
</gene>